<feature type="domain" description="DDH" evidence="6">
    <location>
        <begin position="117"/>
        <end position="245"/>
    </location>
</feature>
<dbReference type="InterPro" id="IPR038763">
    <property type="entry name" value="DHH_sf"/>
</dbReference>
<evidence type="ECO:0000313" key="9">
    <source>
        <dbReference type="EMBL" id="RDI32258.1"/>
    </source>
</evidence>
<dbReference type="EMBL" id="QQAW01000020">
    <property type="protein sequence ID" value="RDI32258.1"/>
    <property type="molecule type" value="Genomic_DNA"/>
</dbReference>
<dbReference type="PANTHER" id="PTHR30255">
    <property type="entry name" value="SINGLE-STRANDED-DNA-SPECIFIC EXONUCLEASE RECJ"/>
    <property type="match status" value="1"/>
</dbReference>
<gene>
    <name evidence="9" type="ORF">C7453_1203</name>
</gene>
<accession>A0A370FRN6</accession>
<dbReference type="Gene3D" id="3.10.310.30">
    <property type="match status" value="1"/>
</dbReference>
<comment type="similarity">
    <text evidence="1">Belongs to the RecJ family.</text>
</comment>
<evidence type="ECO:0000259" key="6">
    <source>
        <dbReference type="Pfam" id="PF01368"/>
    </source>
</evidence>
<dbReference type="AlphaFoldDB" id="A0A370FRN6"/>
<evidence type="ECO:0000256" key="3">
    <source>
        <dbReference type="ARBA" id="ARBA00022722"/>
    </source>
</evidence>
<organism evidence="9 10">
    <name type="scientific">Gluconacetobacter liquefaciens</name>
    <name type="common">Acetobacter liquefaciens</name>
    <dbReference type="NCBI Taxonomy" id="89584"/>
    <lineage>
        <taxon>Bacteria</taxon>
        <taxon>Pseudomonadati</taxon>
        <taxon>Pseudomonadota</taxon>
        <taxon>Alphaproteobacteria</taxon>
        <taxon>Acetobacterales</taxon>
        <taxon>Acetobacteraceae</taxon>
        <taxon>Gluconacetobacter</taxon>
    </lineage>
</organism>
<dbReference type="SUPFAM" id="SSF64182">
    <property type="entry name" value="DHH phosphoesterases"/>
    <property type="match status" value="1"/>
</dbReference>
<dbReference type="Proteomes" id="UP000254958">
    <property type="component" value="Unassembled WGS sequence"/>
</dbReference>
<name>A0A370FRN6_GLULI</name>
<dbReference type="InterPro" id="IPR041122">
    <property type="entry name" value="RecJ_OB"/>
</dbReference>
<comment type="caution">
    <text evidence="9">The sequence shown here is derived from an EMBL/GenBank/DDBJ whole genome shotgun (WGS) entry which is preliminary data.</text>
</comment>
<dbReference type="InterPro" id="IPR004610">
    <property type="entry name" value="RecJ"/>
</dbReference>
<dbReference type="GO" id="GO:0003676">
    <property type="term" value="F:nucleic acid binding"/>
    <property type="evidence" value="ECO:0007669"/>
    <property type="project" value="InterPro"/>
</dbReference>
<dbReference type="GO" id="GO:0008409">
    <property type="term" value="F:5'-3' exonuclease activity"/>
    <property type="evidence" value="ECO:0007669"/>
    <property type="project" value="InterPro"/>
</dbReference>
<keyword evidence="5 9" id="KW-0269">Exonuclease</keyword>
<evidence type="ECO:0000259" key="7">
    <source>
        <dbReference type="Pfam" id="PF02272"/>
    </source>
</evidence>
<dbReference type="GO" id="GO:0006310">
    <property type="term" value="P:DNA recombination"/>
    <property type="evidence" value="ECO:0007669"/>
    <property type="project" value="InterPro"/>
</dbReference>
<protein>
    <recommendedName>
        <fullName evidence="2">Single-stranded-DNA-specific exonuclease RecJ</fullName>
    </recommendedName>
</protein>
<evidence type="ECO:0000256" key="2">
    <source>
        <dbReference type="ARBA" id="ARBA00019841"/>
    </source>
</evidence>
<dbReference type="Gene3D" id="3.90.1640.30">
    <property type="match status" value="1"/>
</dbReference>
<dbReference type="InterPro" id="IPR001667">
    <property type="entry name" value="DDH_dom"/>
</dbReference>
<keyword evidence="3" id="KW-0540">Nuclease</keyword>
<feature type="domain" description="RecJ OB" evidence="8">
    <location>
        <begin position="499"/>
        <end position="611"/>
    </location>
</feature>
<reference evidence="9 10" key="1">
    <citation type="submission" date="2018-07" db="EMBL/GenBank/DDBJ databases">
        <title>Genomic Encyclopedia of Type Strains, Phase IV (KMG-IV): sequencing the most valuable type-strain genomes for metagenomic binning, comparative biology and taxonomic classification.</title>
        <authorList>
            <person name="Goeker M."/>
        </authorList>
    </citation>
    <scope>NUCLEOTIDE SEQUENCE [LARGE SCALE GENOMIC DNA]</scope>
    <source>
        <strain evidence="9 10">DSM 5603</strain>
    </source>
</reference>
<keyword evidence="4" id="KW-0378">Hydrolase</keyword>
<evidence type="ECO:0000256" key="4">
    <source>
        <dbReference type="ARBA" id="ARBA00022801"/>
    </source>
</evidence>
<keyword evidence="10" id="KW-1185">Reference proteome</keyword>
<evidence type="ECO:0000256" key="1">
    <source>
        <dbReference type="ARBA" id="ARBA00005915"/>
    </source>
</evidence>
<dbReference type="PANTHER" id="PTHR30255:SF2">
    <property type="entry name" value="SINGLE-STRANDED-DNA-SPECIFIC EXONUCLEASE RECJ"/>
    <property type="match status" value="1"/>
</dbReference>
<evidence type="ECO:0000313" key="10">
    <source>
        <dbReference type="Proteomes" id="UP000254958"/>
    </source>
</evidence>
<dbReference type="GO" id="GO:0006281">
    <property type="term" value="P:DNA repair"/>
    <property type="evidence" value="ECO:0007669"/>
    <property type="project" value="InterPro"/>
</dbReference>
<dbReference type="NCBIfam" id="TIGR00644">
    <property type="entry name" value="recJ"/>
    <property type="match status" value="1"/>
</dbReference>
<dbReference type="Pfam" id="PF01368">
    <property type="entry name" value="DHH"/>
    <property type="match status" value="1"/>
</dbReference>
<feature type="domain" description="DHHA1" evidence="7">
    <location>
        <begin position="391"/>
        <end position="486"/>
    </location>
</feature>
<dbReference type="Pfam" id="PF02272">
    <property type="entry name" value="DHHA1"/>
    <property type="match status" value="1"/>
</dbReference>
<evidence type="ECO:0000256" key="5">
    <source>
        <dbReference type="ARBA" id="ARBA00022839"/>
    </source>
</evidence>
<dbReference type="InterPro" id="IPR051673">
    <property type="entry name" value="SSDNA_exonuclease_RecJ"/>
</dbReference>
<dbReference type="InterPro" id="IPR003156">
    <property type="entry name" value="DHHA1_dom"/>
</dbReference>
<dbReference type="Pfam" id="PF17768">
    <property type="entry name" value="RecJ_OB"/>
    <property type="match status" value="1"/>
</dbReference>
<evidence type="ECO:0000259" key="8">
    <source>
        <dbReference type="Pfam" id="PF17768"/>
    </source>
</evidence>
<sequence length="616" mass="64159">MSLATMADGTLMDAAPSDPAEGAVVLGVRSSLGGRRWLWRDSRLADAGGRIGLMIAQQAGVSELVGQMLAARGLDGNTAATFLDPTLRALMPDPSALQDMDVAADRLAEAVRRGETVAVFGDYDVDGACAAALVTGLLRQLGCPVMTHVPDRMTEGYGPNAPALDALVARGATLVVCVDCGTAAGDVLATLAGRADIVVLDHHKAEGPPPSVLATVNPNRPDCMSGQRGLCAAGVAFLTAVATIRALRRAGWFAGRPEPDLMAFLDIVALATVCDVMPLTGLNRALVTQGLKILARRRRLGLDALMEVAGARDPLSAFTCGFALGPRINAGGRIAESGLGLELLLCDDAAEARRLAERLDAVNRRRQTVESTILDRAMEEAAAQRAAGHAVLVLSGRDWHPGVVGIVAGRIKERFNRPVLVGAELEDGTVKGSGRSVADIDLGAAIIAARQMGLLTTGGGHAMAAGFSLPGDGVPALHDFLNERLRDAAALPDAVDVLIEGVVHVAGATVALATDIGRMAPFGAGNDEPVLAIPRVRVVRADRIGREGSTLRVLVEGEGGGPRLKALLFRADEHPATAMLEDRNAPPLHLAGWLRAESWNGRIDASFFIRDAAVAT</sequence>
<proteinExistence type="inferred from homology"/>